<dbReference type="OrthoDB" id="2415150at2759"/>
<evidence type="ECO:0000313" key="1">
    <source>
        <dbReference type="EMBL" id="CAG8747669.1"/>
    </source>
</evidence>
<feature type="non-terminal residue" evidence="1">
    <location>
        <position position="1"/>
    </location>
</feature>
<keyword evidence="2" id="KW-1185">Reference proteome</keyword>
<accession>A0A9N9IS02</accession>
<proteinExistence type="predicted"/>
<comment type="caution">
    <text evidence="1">The sequence shown here is derived from an EMBL/GenBank/DDBJ whole genome shotgun (WGS) entry which is preliminary data.</text>
</comment>
<organism evidence="1 2">
    <name type="scientific">Acaulospora morrowiae</name>
    <dbReference type="NCBI Taxonomy" id="94023"/>
    <lineage>
        <taxon>Eukaryota</taxon>
        <taxon>Fungi</taxon>
        <taxon>Fungi incertae sedis</taxon>
        <taxon>Mucoromycota</taxon>
        <taxon>Glomeromycotina</taxon>
        <taxon>Glomeromycetes</taxon>
        <taxon>Diversisporales</taxon>
        <taxon>Acaulosporaceae</taxon>
        <taxon>Acaulospora</taxon>
    </lineage>
</organism>
<name>A0A9N9IS02_9GLOM</name>
<evidence type="ECO:0000313" key="2">
    <source>
        <dbReference type="Proteomes" id="UP000789342"/>
    </source>
</evidence>
<protein>
    <submittedName>
        <fullName evidence="1">4207_t:CDS:1</fullName>
    </submittedName>
</protein>
<sequence length="241" mass="27763">ILEIFHQVLKDFRKNLSLRDADQEKDLNRHAGSRLLSLLNDQLVVKKMTLQMNSDCCYRIPVSILSIFTDIKKLEKSVVFLERDDGFADTIGCLSQEINFNMSYVISLLNHKYQQINRKVLNILHLAVESGKNIGVIIESLSGILNYTQRIKTSPERDRLRKLLKPDINYTEFIFHEYYRDSCGLEFSLSLEAIKKLTNIYLTSFISLADILILNEATEYSISPEKIGHVTHETMSLCKGE</sequence>
<reference evidence="1" key="1">
    <citation type="submission" date="2021-06" db="EMBL/GenBank/DDBJ databases">
        <authorList>
            <person name="Kallberg Y."/>
            <person name="Tangrot J."/>
            <person name="Rosling A."/>
        </authorList>
    </citation>
    <scope>NUCLEOTIDE SEQUENCE</scope>
    <source>
        <strain evidence="1">CL551</strain>
    </source>
</reference>
<dbReference type="AlphaFoldDB" id="A0A9N9IS02"/>
<dbReference type="Proteomes" id="UP000789342">
    <property type="component" value="Unassembled WGS sequence"/>
</dbReference>
<gene>
    <name evidence="1" type="ORF">AMORRO_LOCUS15144</name>
</gene>
<dbReference type="EMBL" id="CAJVPV010033776">
    <property type="protein sequence ID" value="CAG8747669.1"/>
    <property type="molecule type" value="Genomic_DNA"/>
</dbReference>